<proteinExistence type="inferred from homology"/>
<dbReference type="OrthoDB" id="5291879at2"/>
<gene>
    <name evidence="3" type="ORF">CLV48_103291</name>
</gene>
<evidence type="ECO:0000256" key="1">
    <source>
        <dbReference type="ARBA" id="ARBA00009460"/>
    </source>
</evidence>
<dbReference type="PANTHER" id="PTHR12149:SF8">
    <property type="entry name" value="PROTEIN-RIBULOSAMINE 3-KINASE"/>
    <property type="match status" value="1"/>
</dbReference>
<accession>A0A2P8E8G1</accession>
<dbReference type="InterPro" id="IPR011009">
    <property type="entry name" value="Kinase-like_dom_sf"/>
</dbReference>
<dbReference type="PIRSF" id="PIRSF006221">
    <property type="entry name" value="Ketosamine-3-kinase"/>
    <property type="match status" value="1"/>
</dbReference>
<dbReference type="Gene3D" id="3.30.200.20">
    <property type="entry name" value="Phosphorylase Kinase, domain 1"/>
    <property type="match status" value="1"/>
</dbReference>
<evidence type="ECO:0000313" key="4">
    <source>
        <dbReference type="Proteomes" id="UP000240708"/>
    </source>
</evidence>
<dbReference type="AlphaFoldDB" id="A0A2P8E8G1"/>
<dbReference type="SUPFAM" id="SSF56112">
    <property type="entry name" value="Protein kinase-like (PK-like)"/>
    <property type="match status" value="1"/>
</dbReference>
<dbReference type="GO" id="GO:0016301">
    <property type="term" value="F:kinase activity"/>
    <property type="evidence" value="ECO:0007669"/>
    <property type="project" value="UniProtKB-UniRule"/>
</dbReference>
<comment type="similarity">
    <text evidence="1 2">Belongs to the fructosamine kinase family.</text>
</comment>
<dbReference type="InterPro" id="IPR016477">
    <property type="entry name" value="Fructo-/Ketosamine-3-kinase"/>
</dbReference>
<reference evidence="3 4" key="1">
    <citation type="submission" date="2018-03" db="EMBL/GenBank/DDBJ databases">
        <title>Genomic Encyclopedia of Archaeal and Bacterial Type Strains, Phase II (KMG-II): from individual species to whole genera.</title>
        <authorList>
            <person name="Goeker M."/>
        </authorList>
    </citation>
    <scope>NUCLEOTIDE SEQUENCE [LARGE SCALE GENOMIC DNA]</scope>
    <source>
        <strain evidence="3 4">DSM 28057</strain>
    </source>
</reference>
<keyword evidence="2" id="KW-0808">Transferase</keyword>
<dbReference type="Proteomes" id="UP000240708">
    <property type="component" value="Unassembled WGS sequence"/>
</dbReference>
<dbReference type="PANTHER" id="PTHR12149">
    <property type="entry name" value="FRUCTOSAMINE 3 KINASE-RELATED PROTEIN"/>
    <property type="match status" value="1"/>
</dbReference>
<comment type="caution">
    <text evidence="3">The sequence shown here is derived from an EMBL/GenBank/DDBJ whole genome shotgun (WGS) entry which is preliminary data.</text>
</comment>
<evidence type="ECO:0000313" key="3">
    <source>
        <dbReference type="EMBL" id="PSL05776.1"/>
    </source>
</evidence>
<dbReference type="EMBL" id="PYGF01000003">
    <property type="protein sequence ID" value="PSL05776.1"/>
    <property type="molecule type" value="Genomic_DNA"/>
</dbReference>
<dbReference type="Gene3D" id="3.90.1200.10">
    <property type="match status" value="1"/>
</dbReference>
<name>A0A2P8E8G1_9BACT</name>
<keyword evidence="2 3" id="KW-0418">Kinase</keyword>
<dbReference type="Pfam" id="PF03881">
    <property type="entry name" value="Fructosamin_kin"/>
    <property type="match status" value="1"/>
</dbReference>
<dbReference type="RefSeq" id="WP_106566816.1">
    <property type="nucleotide sequence ID" value="NZ_PYGF01000003.1"/>
</dbReference>
<keyword evidence="4" id="KW-1185">Reference proteome</keyword>
<protein>
    <submittedName>
        <fullName evidence="3">Fructosamine-3-kinase</fullName>
    </submittedName>
</protein>
<evidence type="ECO:0000256" key="2">
    <source>
        <dbReference type="PIRNR" id="PIRNR006221"/>
    </source>
</evidence>
<sequence length="290" mass="33636">MFDDQEFFEQVVFLSTGEQEVSFESRLIAAGYINQGVYLKVRGKSYFLKVNFEPSLDIFEKEARGLEIMSRFSPLRVPKVYQFGRVKDRNFLLMEWIDTGRSKPAYWEKLGVGLAQMHMASRSKFGLEVDNYIASVPQQNKDELSWAGFFIHQRLEPLIGRAYYNGLIEAEFIKKFQSIYPKLESLFPKERPALLHGDLWSGNVMTGPEGQPVLIDPAVYYGHREMDLAFSRLFGGFDEAFYLAYHDIFPLEPGFEERMDVYNLYPLLVHLLLFGKSYLVGIQKTIQKLI</sequence>
<organism evidence="3 4">
    <name type="scientific">Cecembia rubra</name>
    <dbReference type="NCBI Taxonomy" id="1485585"/>
    <lineage>
        <taxon>Bacteria</taxon>
        <taxon>Pseudomonadati</taxon>
        <taxon>Bacteroidota</taxon>
        <taxon>Cytophagia</taxon>
        <taxon>Cytophagales</taxon>
        <taxon>Cyclobacteriaceae</taxon>
        <taxon>Cecembia</taxon>
    </lineage>
</organism>